<evidence type="ECO:0000313" key="4">
    <source>
        <dbReference type="Proteomes" id="UP001221898"/>
    </source>
</evidence>
<feature type="compositionally biased region" description="Basic and acidic residues" evidence="1">
    <location>
        <begin position="351"/>
        <end position="364"/>
    </location>
</feature>
<dbReference type="PANTHER" id="PTHR10583">
    <property type="entry name" value="CHROMOGRANIN"/>
    <property type="match status" value="1"/>
</dbReference>
<evidence type="ECO:0000256" key="1">
    <source>
        <dbReference type="SAM" id="MobiDB-lite"/>
    </source>
</evidence>
<name>A0AAD7WJK5_9TELE</name>
<feature type="compositionally biased region" description="Acidic residues" evidence="1">
    <location>
        <begin position="261"/>
        <end position="272"/>
    </location>
</feature>
<proteinExistence type="predicted"/>
<evidence type="ECO:0000256" key="2">
    <source>
        <dbReference type="SAM" id="SignalP"/>
    </source>
</evidence>
<comment type="caution">
    <text evidence="3">The sequence shown here is derived from an EMBL/GenBank/DDBJ whole genome shotgun (WGS) entry which is preliminary data.</text>
</comment>
<feature type="compositionally biased region" description="Basic and acidic residues" evidence="1">
    <location>
        <begin position="206"/>
        <end position="229"/>
    </location>
</feature>
<dbReference type="AlphaFoldDB" id="A0AAD7WJK5"/>
<feature type="region of interest" description="Disordered" evidence="1">
    <location>
        <begin position="88"/>
        <end position="394"/>
    </location>
</feature>
<organism evidence="3 4">
    <name type="scientific">Aldrovandia affinis</name>
    <dbReference type="NCBI Taxonomy" id="143900"/>
    <lineage>
        <taxon>Eukaryota</taxon>
        <taxon>Metazoa</taxon>
        <taxon>Chordata</taxon>
        <taxon>Craniata</taxon>
        <taxon>Vertebrata</taxon>
        <taxon>Euteleostomi</taxon>
        <taxon>Actinopterygii</taxon>
        <taxon>Neopterygii</taxon>
        <taxon>Teleostei</taxon>
        <taxon>Notacanthiformes</taxon>
        <taxon>Halosauridae</taxon>
        <taxon>Aldrovandia</taxon>
    </lineage>
</organism>
<feature type="signal peptide" evidence="2">
    <location>
        <begin position="1"/>
        <end position="18"/>
    </location>
</feature>
<feature type="compositionally biased region" description="Basic and acidic residues" evidence="1">
    <location>
        <begin position="244"/>
        <end position="260"/>
    </location>
</feature>
<dbReference type="Proteomes" id="UP001221898">
    <property type="component" value="Unassembled WGS sequence"/>
</dbReference>
<dbReference type="EMBL" id="JAINUG010000085">
    <property type="protein sequence ID" value="KAJ8399193.1"/>
    <property type="molecule type" value="Genomic_DNA"/>
</dbReference>
<feature type="compositionally biased region" description="Basic and acidic residues" evidence="1">
    <location>
        <begin position="373"/>
        <end position="394"/>
    </location>
</feature>
<dbReference type="GO" id="GO:0042742">
    <property type="term" value="P:defense response to bacterium"/>
    <property type="evidence" value="ECO:0007669"/>
    <property type="project" value="TreeGrafter"/>
</dbReference>
<dbReference type="GO" id="GO:0086030">
    <property type="term" value="P:adenylate cyclase-activating adrenergic receptor signaling pathway involved in cardiac muscle relaxation"/>
    <property type="evidence" value="ECO:0007669"/>
    <property type="project" value="TreeGrafter"/>
</dbReference>
<reference evidence="3" key="1">
    <citation type="journal article" date="2023" name="Science">
        <title>Genome structures resolve the early diversification of teleost fishes.</title>
        <authorList>
            <person name="Parey E."/>
            <person name="Louis A."/>
            <person name="Montfort J."/>
            <person name="Bouchez O."/>
            <person name="Roques C."/>
            <person name="Iampietro C."/>
            <person name="Lluch J."/>
            <person name="Castinel A."/>
            <person name="Donnadieu C."/>
            <person name="Desvignes T."/>
            <person name="Floi Bucao C."/>
            <person name="Jouanno E."/>
            <person name="Wen M."/>
            <person name="Mejri S."/>
            <person name="Dirks R."/>
            <person name="Jansen H."/>
            <person name="Henkel C."/>
            <person name="Chen W.J."/>
            <person name="Zahm M."/>
            <person name="Cabau C."/>
            <person name="Klopp C."/>
            <person name="Thompson A.W."/>
            <person name="Robinson-Rechavi M."/>
            <person name="Braasch I."/>
            <person name="Lecointre G."/>
            <person name="Bobe J."/>
            <person name="Postlethwait J.H."/>
            <person name="Berthelot C."/>
            <person name="Roest Crollius H."/>
            <person name="Guiguen Y."/>
        </authorList>
    </citation>
    <scope>NUCLEOTIDE SEQUENCE</scope>
    <source>
        <strain evidence="3">NC1722</strain>
    </source>
</reference>
<evidence type="ECO:0000313" key="3">
    <source>
        <dbReference type="EMBL" id="KAJ8399193.1"/>
    </source>
</evidence>
<gene>
    <name evidence="3" type="ORF">AAFF_G00415720</name>
</gene>
<dbReference type="GO" id="GO:0005615">
    <property type="term" value="C:extracellular space"/>
    <property type="evidence" value="ECO:0007669"/>
    <property type="project" value="TreeGrafter"/>
</dbReference>
<evidence type="ECO:0008006" key="5">
    <source>
        <dbReference type="Google" id="ProtNLM"/>
    </source>
</evidence>
<dbReference type="GO" id="GO:0033604">
    <property type="term" value="P:negative regulation of catecholamine secretion"/>
    <property type="evidence" value="ECO:0007669"/>
    <property type="project" value="TreeGrafter"/>
</dbReference>
<feature type="compositionally biased region" description="Basic and acidic residues" evidence="1">
    <location>
        <begin position="145"/>
        <end position="167"/>
    </location>
</feature>
<keyword evidence="4" id="KW-1185">Reference proteome</keyword>
<dbReference type="InterPro" id="IPR001819">
    <property type="entry name" value="Chromogranin_AB"/>
</dbReference>
<protein>
    <recommendedName>
        <fullName evidence="5">Chromogranin-A</fullName>
    </recommendedName>
</protein>
<feature type="compositionally biased region" description="Basic and acidic residues" evidence="1">
    <location>
        <begin position="121"/>
        <end position="130"/>
    </location>
</feature>
<dbReference type="GO" id="GO:0042583">
    <property type="term" value="C:chromaffin granule"/>
    <property type="evidence" value="ECO:0007669"/>
    <property type="project" value="TreeGrafter"/>
</dbReference>
<feature type="chain" id="PRO_5042250505" description="Chromogranin-A" evidence="2">
    <location>
        <begin position="19"/>
        <end position="419"/>
    </location>
</feature>
<feature type="compositionally biased region" description="Acidic residues" evidence="1">
    <location>
        <begin position="168"/>
        <end position="182"/>
    </location>
</feature>
<dbReference type="PRINTS" id="PR00659">
    <property type="entry name" value="CHROMOGRANIN"/>
</dbReference>
<dbReference type="PANTHER" id="PTHR10583:SF1">
    <property type="entry name" value="CHROMOGRANIN-A"/>
    <property type="match status" value="1"/>
</dbReference>
<sequence>MITRGCYIFTLLVSYVLSVPVPSDQEDKDDLKVMKCIVEVIADTLTKPHPIGISQECQDSLTGDERIVSILRHQNLLKELQDIAAQGVSERAYQQPQKKSEDEGDQMTEALGGHPGVEDTTEQHAPREGAAETGAAGEEDNEVEEGSREKDGESREGNEIGGTKEGEEKEEEREAEEKEDENPGNHISDSLNQGREEEKQEEEEEKAASVEEEDRRSSSGEDEGKGKEENETEDEDGVQVSKGGESEPLKGDPEGKSEESKSEEEEEDEMEGGPESKRAFGGAEVEEGGKGEVAEEAKGGPDIEPWNKKDEVSPQELSEDAEEDEHLGTEERNPMEAGQEGPQLLQYAPHHSKEESGKGARRSAEAQALHMMAHGEAEEKREEEGSASRRVEDHEIERLAAIESELESVAQRLHELRRG</sequence>
<accession>A0AAD7WJK5</accession>
<feature type="compositionally biased region" description="Basic and acidic residues" evidence="1">
    <location>
        <begin position="287"/>
        <end position="312"/>
    </location>
</feature>
<dbReference type="GO" id="GO:0046676">
    <property type="term" value="P:negative regulation of insulin secretion"/>
    <property type="evidence" value="ECO:0007669"/>
    <property type="project" value="TreeGrafter"/>
</dbReference>
<keyword evidence="2" id="KW-0732">Signal</keyword>